<evidence type="ECO:0000259" key="2">
    <source>
        <dbReference type="PROSITE" id="PS51462"/>
    </source>
</evidence>
<dbReference type="Pfam" id="PF00534">
    <property type="entry name" value="Glycos_transf_1"/>
    <property type="match status" value="1"/>
</dbReference>
<organism evidence="3">
    <name type="scientific">Lacrimispora sp. BS-2</name>
    <dbReference type="NCBI Taxonomy" id="3151850"/>
    <lineage>
        <taxon>Bacteria</taxon>
        <taxon>Bacillati</taxon>
        <taxon>Bacillota</taxon>
        <taxon>Clostridia</taxon>
        <taxon>Lachnospirales</taxon>
        <taxon>Lachnospiraceae</taxon>
        <taxon>Lacrimispora</taxon>
    </lineage>
</organism>
<evidence type="ECO:0000313" key="3">
    <source>
        <dbReference type="EMBL" id="XBS52790.1"/>
    </source>
</evidence>
<proteinExistence type="predicted"/>
<feature type="domain" description="Nudix hydrolase" evidence="2">
    <location>
        <begin position="2"/>
        <end position="148"/>
    </location>
</feature>
<accession>A0AAU7PKC2</accession>
<dbReference type="PANTHER" id="PTHR12526:SF630">
    <property type="entry name" value="GLYCOSYLTRANSFERASE"/>
    <property type="match status" value="1"/>
</dbReference>
<sequence>MKTRKAIGAIILCGNKYLLVNKIKNSNVKDTLPENGIWDFVKGGIEESESLNEALYRELYEELGSNNFKIIRRLASDLYFKFPPHVAEKNGIKDQITYFFLVEYCGKECELQVDGIEIAKVAFLDEFEVAEKLSHVESKVFFTDYLYLNQLFLEEKINAFSGDIYILGNEKKILEVSREINNVGIKSKVLDLGKKNSICLEKDLIVICHNKYKEFEELKDYIGSYNEQWENICISYFEFYQLLVSNLKLNMNAVNHYIPQDNKVLITLQFGFVMGGLESWAANLYHSSFCNNKETLFVNIKYPFLQFDYVGPDFYKIPPTSVLNLDSGTGFINNVKELVRILLKERPKFIIDNGSIEMLAALQVLDKNYDIKVIHVVHSDSEFMYIQSIWYQKYIDIFWCVSKEIYSELMTRLPERCNDIKIKNQYPIPQEDSLKKEDIQNKVHIAYAGRLDKTVKRSDLLIDLLKNMESKQIKYQLHIAGTGECYKEIEEFVIESKLTDKVIFYGQISYEDMKCFWKEKHVFVNFSIKEGTSLSMLEAMANGVVPIVTKTSGVEELVKDNKNGFIVRSVKDSSDIIHKLVSNRNDFEKLSKSCFDTITMKREKAEEFPI</sequence>
<dbReference type="EC" id="2.4.-.-" evidence="3"/>
<name>A0AAU7PKC2_9FIRM</name>
<dbReference type="PROSITE" id="PS51462">
    <property type="entry name" value="NUDIX"/>
    <property type="match status" value="1"/>
</dbReference>
<dbReference type="Pfam" id="PF00293">
    <property type="entry name" value="NUDIX"/>
    <property type="match status" value="1"/>
</dbReference>
<dbReference type="GO" id="GO:0016757">
    <property type="term" value="F:glycosyltransferase activity"/>
    <property type="evidence" value="ECO:0007669"/>
    <property type="project" value="UniProtKB-KW"/>
</dbReference>
<dbReference type="InterPro" id="IPR020084">
    <property type="entry name" value="NUDIX_hydrolase_CS"/>
</dbReference>
<dbReference type="AlphaFoldDB" id="A0AAU7PKC2"/>
<dbReference type="CDD" id="cd03801">
    <property type="entry name" value="GT4_PimA-like"/>
    <property type="match status" value="1"/>
</dbReference>
<gene>
    <name evidence="3" type="ORF">ABFV83_13170</name>
</gene>
<reference evidence="3" key="1">
    <citation type="submission" date="2024-06" db="EMBL/GenBank/DDBJ databases">
        <title>Lacrimispora cavernae sp. nov., a novel anaerobe isolated from bat guano pile inside a cave.</title>
        <authorList>
            <person name="Miller S.L."/>
            <person name="Lu N."/>
            <person name="King J."/>
            <person name="Sankaranarayanan K."/>
            <person name="Lawson P.A."/>
        </authorList>
    </citation>
    <scope>NUCLEOTIDE SEQUENCE</scope>
    <source>
        <strain evidence="3">BS-2</strain>
    </source>
</reference>
<keyword evidence="3" id="KW-0808">Transferase</keyword>
<dbReference type="InterPro" id="IPR001296">
    <property type="entry name" value="Glyco_trans_1"/>
</dbReference>
<dbReference type="GO" id="GO:0016787">
    <property type="term" value="F:hydrolase activity"/>
    <property type="evidence" value="ECO:0007669"/>
    <property type="project" value="UniProtKB-KW"/>
</dbReference>
<dbReference type="PANTHER" id="PTHR12526">
    <property type="entry name" value="GLYCOSYLTRANSFERASE"/>
    <property type="match status" value="1"/>
</dbReference>
<dbReference type="RefSeq" id="WP_349944465.1">
    <property type="nucleotide sequence ID" value="NZ_CP157940.1"/>
</dbReference>
<keyword evidence="1" id="KW-0378">Hydrolase</keyword>
<dbReference type="InterPro" id="IPR015797">
    <property type="entry name" value="NUDIX_hydrolase-like_dom_sf"/>
</dbReference>
<dbReference type="EMBL" id="CP157940">
    <property type="protein sequence ID" value="XBS52790.1"/>
    <property type="molecule type" value="Genomic_DNA"/>
</dbReference>
<dbReference type="SUPFAM" id="SSF55811">
    <property type="entry name" value="Nudix"/>
    <property type="match status" value="1"/>
</dbReference>
<keyword evidence="3" id="KW-0328">Glycosyltransferase</keyword>
<protein>
    <submittedName>
        <fullName evidence="3">Glycosyltransferase</fullName>
        <ecNumber evidence="3">2.4.-.-</ecNumber>
    </submittedName>
</protein>
<dbReference type="InterPro" id="IPR000086">
    <property type="entry name" value="NUDIX_hydrolase_dom"/>
</dbReference>
<dbReference type="PROSITE" id="PS00893">
    <property type="entry name" value="NUDIX_BOX"/>
    <property type="match status" value="1"/>
</dbReference>
<dbReference type="Gene3D" id="3.40.50.2000">
    <property type="entry name" value="Glycogen Phosphorylase B"/>
    <property type="match status" value="2"/>
</dbReference>
<dbReference type="Gene3D" id="3.90.79.10">
    <property type="entry name" value="Nucleoside Triphosphate Pyrophosphohydrolase"/>
    <property type="match status" value="1"/>
</dbReference>
<dbReference type="SUPFAM" id="SSF53756">
    <property type="entry name" value="UDP-Glycosyltransferase/glycogen phosphorylase"/>
    <property type="match status" value="1"/>
</dbReference>
<evidence type="ECO:0000256" key="1">
    <source>
        <dbReference type="ARBA" id="ARBA00022801"/>
    </source>
</evidence>